<sequence>MLCRVFLLNRELYCSCPPNSKIVQGFTRQIAEDCSPGFLLLGRFVQLLQELITLFSLGLLITLSHCPLALPTLWLLPVLVHLHLLLLHHVRLWELQTVIKVQLLLVLLLFCLLLHQIHQVYRNIDLLQ</sequence>
<keyword evidence="1" id="KW-0812">Transmembrane</keyword>
<dbReference type="AlphaFoldDB" id="A0A1S4BAY4"/>
<accession>A0A1S4BAY4</accession>
<proteinExistence type="predicted"/>
<feature type="transmembrane region" description="Helical" evidence="1">
    <location>
        <begin position="51"/>
        <end position="75"/>
    </location>
</feature>
<reference evidence="2" key="1">
    <citation type="submission" date="2025-08" db="UniProtKB">
        <authorList>
            <consortium name="RefSeq"/>
        </authorList>
    </citation>
    <scope>IDENTIFICATION</scope>
</reference>
<dbReference type="RefSeq" id="XP_016486054.1">
    <property type="nucleotide sequence ID" value="XM_016630568.1"/>
</dbReference>
<feature type="transmembrane region" description="Helical" evidence="1">
    <location>
        <begin position="95"/>
        <end position="114"/>
    </location>
</feature>
<organism evidence="2">
    <name type="scientific">Nicotiana tabacum</name>
    <name type="common">Common tobacco</name>
    <dbReference type="NCBI Taxonomy" id="4097"/>
    <lineage>
        <taxon>Eukaryota</taxon>
        <taxon>Viridiplantae</taxon>
        <taxon>Streptophyta</taxon>
        <taxon>Embryophyta</taxon>
        <taxon>Tracheophyta</taxon>
        <taxon>Spermatophyta</taxon>
        <taxon>Magnoliopsida</taxon>
        <taxon>eudicotyledons</taxon>
        <taxon>Gunneridae</taxon>
        <taxon>Pentapetalae</taxon>
        <taxon>asterids</taxon>
        <taxon>lamiids</taxon>
        <taxon>Solanales</taxon>
        <taxon>Solanaceae</taxon>
        <taxon>Nicotianoideae</taxon>
        <taxon>Nicotianeae</taxon>
        <taxon>Nicotiana</taxon>
    </lineage>
</organism>
<keyword evidence="1" id="KW-1133">Transmembrane helix</keyword>
<evidence type="ECO:0000313" key="2">
    <source>
        <dbReference type="RefSeq" id="XP_016486054.1"/>
    </source>
</evidence>
<evidence type="ECO:0000256" key="1">
    <source>
        <dbReference type="SAM" id="Phobius"/>
    </source>
</evidence>
<name>A0A1S4BAY4_TOBAC</name>
<protein>
    <submittedName>
        <fullName evidence="2">Uncharacterized protein isoform X2</fullName>
    </submittedName>
</protein>
<dbReference type="OrthoDB" id="1938465at2759"/>
<gene>
    <name evidence="2" type="primary">LOC107806413</name>
</gene>
<keyword evidence="1" id="KW-0472">Membrane</keyword>